<dbReference type="RefSeq" id="WP_090665127.1">
    <property type="nucleotide sequence ID" value="NZ_FMZX01000034.1"/>
</dbReference>
<proteinExistence type="predicted"/>
<organism evidence="1 2">
    <name type="scientific">Belnapia rosea</name>
    <dbReference type="NCBI Taxonomy" id="938405"/>
    <lineage>
        <taxon>Bacteria</taxon>
        <taxon>Pseudomonadati</taxon>
        <taxon>Pseudomonadota</taxon>
        <taxon>Alphaproteobacteria</taxon>
        <taxon>Acetobacterales</taxon>
        <taxon>Roseomonadaceae</taxon>
        <taxon>Belnapia</taxon>
    </lineage>
</organism>
<dbReference type="STRING" id="938405.SAMN02927895_04999"/>
<evidence type="ECO:0000313" key="2">
    <source>
        <dbReference type="Proteomes" id="UP000198925"/>
    </source>
</evidence>
<protein>
    <submittedName>
        <fullName evidence="1">Uncharacterized protein</fullName>
    </submittedName>
</protein>
<gene>
    <name evidence="1" type="ORF">SAMN04487779_10347</name>
</gene>
<dbReference type="EMBL" id="FMZX01000034">
    <property type="protein sequence ID" value="SDE41007.1"/>
    <property type="molecule type" value="Genomic_DNA"/>
</dbReference>
<accession>A0A1G7CNU3</accession>
<dbReference type="AlphaFoldDB" id="A0A1G7CNU3"/>
<name>A0A1G7CNU3_9PROT</name>
<sequence>MAKMKLGLKATLNTTMKVEAQGSATAIGQDTTAHVGMESYIVDRGKVTFTFGKVTATAAGTSDTDTAYATAQTTATVTSADIGRSFTKVSSGSGGGSGSDWASATSTTFFFGIDIKGIELKGGHFTTKMLPEKTVKAPPDMQAGNAATLSIDAKSVGDNTIVKVEAAALATDDFSDAAASVVSSADSQSDHNLFG</sequence>
<keyword evidence="2" id="KW-1185">Reference proteome</keyword>
<evidence type="ECO:0000313" key="1">
    <source>
        <dbReference type="EMBL" id="SDE41007.1"/>
    </source>
</evidence>
<reference evidence="1 2" key="1">
    <citation type="submission" date="2016-10" db="EMBL/GenBank/DDBJ databases">
        <authorList>
            <person name="de Groot N.N."/>
        </authorList>
    </citation>
    <scope>NUCLEOTIDE SEQUENCE [LARGE SCALE GENOMIC DNA]</scope>
    <source>
        <strain evidence="1 2">CPCC 100156</strain>
    </source>
</reference>
<dbReference type="Proteomes" id="UP000198925">
    <property type="component" value="Unassembled WGS sequence"/>
</dbReference>